<dbReference type="EMBL" id="BPQV01000004">
    <property type="protein sequence ID" value="GJE26739.1"/>
    <property type="molecule type" value="Genomic_DNA"/>
</dbReference>
<evidence type="ECO:0000313" key="2">
    <source>
        <dbReference type="Proteomes" id="UP001055156"/>
    </source>
</evidence>
<name>A0ABQ4T8F1_METOR</name>
<organism evidence="1 2">
    <name type="scientific">Methylobacterium organophilum</name>
    <dbReference type="NCBI Taxonomy" id="410"/>
    <lineage>
        <taxon>Bacteria</taxon>
        <taxon>Pseudomonadati</taxon>
        <taxon>Pseudomonadota</taxon>
        <taxon>Alphaproteobacteria</taxon>
        <taxon>Hyphomicrobiales</taxon>
        <taxon>Methylobacteriaceae</taxon>
        <taxon>Methylobacterium</taxon>
    </lineage>
</organism>
<accession>A0ABQ4T8F1</accession>
<protein>
    <submittedName>
        <fullName evidence="1">Uncharacterized protein</fullName>
    </submittedName>
</protein>
<reference evidence="1" key="1">
    <citation type="journal article" date="2021" name="Front. Microbiol.">
        <title>Comprehensive Comparative Genomics and Phenotyping of Methylobacterium Species.</title>
        <authorList>
            <person name="Alessa O."/>
            <person name="Ogura Y."/>
            <person name="Fujitani Y."/>
            <person name="Takami H."/>
            <person name="Hayashi T."/>
            <person name="Sahin N."/>
            <person name="Tani A."/>
        </authorList>
    </citation>
    <scope>NUCLEOTIDE SEQUENCE</scope>
    <source>
        <strain evidence="1">NBRC 15689</strain>
    </source>
</reference>
<proteinExistence type="predicted"/>
<reference evidence="1" key="2">
    <citation type="submission" date="2021-08" db="EMBL/GenBank/DDBJ databases">
        <authorList>
            <person name="Tani A."/>
            <person name="Ola A."/>
            <person name="Ogura Y."/>
            <person name="Katsura K."/>
            <person name="Hayashi T."/>
        </authorList>
    </citation>
    <scope>NUCLEOTIDE SEQUENCE</scope>
    <source>
        <strain evidence="1">NBRC 15689</strain>
    </source>
</reference>
<sequence>MDALALPVFPRLVPPVPTPPARELSTWRFVRAMRINGIGCWPHRPTRRRICAAASWGAPA</sequence>
<comment type="caution">
    <text evidence="1">The sequence shown here is derived from an EMBL/GenBank/DDBJ whole genome shotgun (WGS) entry which is preliminary data.</text>
</comment>
<keyword evidence="2" id="KW-1185">Reference proteome</keyword>
<dbReference type="Proteomes" id="UP001055156">
    <property type="component" value="Unassembled WGS sequence"/>
</dbReference>
<evidence type="ECO:0000313" key="1">
    <source>
        <dbReference type="EMBL" id="GJE26739.1"/>
    </source>
</evidence>
<gene>
    <name evidence="1" type="ORF">LKMONMHP_1590</name>
</gene>